<dbReference type="NCBIfam" id="NF003154">
    <property type="entry name" value="PRK04123.1"/>
    <property type="match status" value="1"/>
</dbReference>
<dbReference type="PIRSF" id="PIRSF000538">
    <property type="entry name" value="GlpK"/>
    <property type="match status" value="1"/>
</dbReference>
<evidence type="ECO:0000256" key="9">
    <source>
        <dbReference type="RuleBase" id="RU003455"/>
    </source>
</evidence>
<protein>
    <recommendedName>
        <fullName evidence="7 8">Ribulokinase</fullName>
        <ecNumber evidence="7 8">2.7.1.16</ecNumber>
    </recommendedName>
</protein>
<dbReference type="OrthoDB" id="9805576at2"/>
<dbReference type="PROSITE" id="PS00445">
    <property type="entry name" value="FGGY_KINASES_2"/>
    <property type="match status" value="1"/>
</dbReference>
<feature type="domain" description="Carbohydrate kinase FGGY C-terminal" evidence="11">
    <location>
        <begin position="293"/>
        <end position="491"/>
    </location>
</feature>
<dbReference type="PATRIC" id="fig|162209.4.peg.5120"/>
<reference evidence="12 13" key="2">
    <citation type="journal article" date="2016" name="Genome Announc.">
        <title>Complete Genome Sequences of Two Interactive Moderate Thermophiles, Paenibacillus napthalenovorans 32O-Y and Paenibacillus sp. 32O-W.</title>
        <authorList>
            <person name="Butler R.R.III."/>
            <person name="Wang J."/>
            <person name="Stark B.C."/>
            <person name="Pombert J.F."/>
        </authorList>
    </citation>
    <scope>NUCLEOTIDE SEQUENCE [LARGE SCALE GENOMIC DNA]</scope>
    <source>
        <strain evidence="12 13">32O-Y</strain>
    </source>
</reference>
<evidence type="ECO:0000256" key="1">
    <source>
        <dbReference type="ARBA" id="ARBA00022679"/>
    </source>
</evidence>
<keyword evidence="6 7" id="KW-0119">Carbohydrate metabolism</keyword>
<dbReference type="KEGG" id="pnp:IJ22_48510"/>
<proteinExistence type="inferred from homology"/>
<reference evidence="13" key="1">
    <citation type="submission" date="2015-12" db="EMBL/GenBank/DDBJ databases">
        <title>Complete genome sequences of two moderately thermophilic Paenibacillus species.</title>
        <authorList>
            <person name="Butler R.III."/>
            <person name="Wang J."/>
            <person name="Stark B.C."/>
            <person name="Pombert J.-F."/>
        </authorList>
    </citation>
    <scope>NUCLEOTIDE SEQUENCE [LARGE SCALE GENOMIC DNA]</scope>
    <source>
        <strain evidence="13">32O-Y</strain>
    </source>
</reference>
<sequence length="555" mass="60527">MNTPTCSLGIDFGTESGRAVLVDVSNGEVLASHVTPYAHGVITERLPHAESNSFVPPDWALQHPQDYLEVLYRSIPAVLQAAGVSAEQVIGLGIDFTSCTMLPVDAAFEPLCLKAEYSNHPHAWVKLWKHHSTQEETDLLNRITLERNEPWLKRYGGKISSEWMLPKCLQILHEAPEIYRDAAYFIEAGDWIVAKLIGQLKRSGCMAGFKSFWHEAEGYPAPDFFAAVDPRLQSITDTKLSGEVVPLGNQAGTLLPHMAARLGLTPGLPVAISMIDAHAAVLGTGVCTPGKLVMVMGTSTCHLMLSEKEICVPGISGVVKDSIIPGLYGYEAGQSAVGDIFAWFMKQGIPVQIIEEAAKAQMSVQDWMERLASELKPGESGILALDWHNGNRSPLDDAELTGAIFGMTLRTRPHEIYRALLEATAFGARSIMETFRNNELPVHELYAAGGIPQRNRLLMQIYSDVMNMEIKVADSPFTPAIGAAILGSVAAGEAGGGYKTIQDATAVMGKTKSGVFKPIPEHVSIYETLYKEYSTLKTYFGEGGNDVLKRLKRMK</sequence>
<dbReference type="STRING" id="162209.IJ22_48510"/>
<dbReference type="SUPFAM" id="SSF53067">
    <property type="entry name" value="Actin-like ATPase domain"/>
    <property type="match status" value="2"/>
</dbReference>
<comment type="catalytic activity">
    <reaction evidence="7">
        <text>D-ribulose + ATP = D-ribulose 5-phosphate + ADP + H(+)</text>
        <dbReference type="Rhea" id="RHEA:17601"/>
        <dbReference type="ChEBI" id="CHEBI:15378"/>
        <dbReference type="ChEBI" id="CHEBI:17173"/>
        <dbReference type="ChEBI" id="CHEBI:30616"/>
        <dbReference type="ChEBI" id="CHEBI:58121"/>
        <dbReference type="ChEBI" id="CHEBI:456216"/>
        <dbReference type="EC" id="2.7.1.16"/>
    </reaction>
</comment>
<evidence type="ECO:0000259" key="10">
    <source>
        <dbReference type="Pfam" id="PF00370"/>
    </source>
</evidence>
<comment type="catalytic activity">
    <reaction evidence="7 9">
        <text>L-ribulose + ATP = L-ribulose 5-phosphate + ADP + H(+)</text>
        <dbReference type="Rhea" id="RHEA:22072"/>
        <dbReference type="ChEBI" id="CHEBI:15378"/>
        <dbReference type="ChEBI" id="CHEBI:16880"/>
        <dbReference type="ChEBI" id="CHEBI:30616"/>
        <dbReference type="ChEBI" id="CHEBI:58226"/>
        <dbReference type="ChEBI" id="CHEBI:456216"/>
        <dbReference type="EC" id="2.7.1.16"/>
    </reaction>
</comment>
<dbReference type="GO" id="GO:0008741">
    <property type="term" value="F:ribulokinase activity"/>
    <property type="evidence" value="ECO:0007669"/>
    <property type="project" value="UniProtKB-UniRule"/>
</dbReference>
<dbReference type="InterPro" id="IPR018484">
    <property type="entry name" value="FGGY_N"/>
</dbReference>
<dbReference type="EMBL" id="CP013652">
    <property type="protein sequence ID" value="ALS25113.1"/>
    <property type="molecule type" value="Genomic_DNA"/>
</dbReference>
<dbReference type="Pfam" id="PF00370">
    <property type="entry name" value="FGGY_N"/>
    <property type="match status" value="1"/>
</dbReference>
<dbReference type="Gene3D" id="3.30.420.40">
    <property type="match status" value="2"/>
</dbReference>
<accession>A0A0U2UFX8</accession>
<evidence type="ECO:0000256" key="7">
    <source>
        <dbReference type="HAMAP-Rule" id="MF_00520"/>
    </source>
</evidence>
<comment type="pathway">
    <text evidence="7 9">Carbohydrate degradation; L-arabinose degradation via L-ribulose; D-xylulose 5-phosphate from L-arabinose (bacterial route): step 2/3.</text>
</comment>
<evidence type="ECO:0000256" key="3">
    <source>
        <dbReference type="ARBA" id="ARBA00022777"/>
    </source>
</evidence>
<dbReference type="RefSeq" id="WP_062410549.1">
    <property type="nucleotide sequence ID" value="NZ_CP013652.1"/>
</dbReference>
<evidence type="ECO:0000313" key="13">
    <source>
        <dbReference type="Proteomes" id="UP000061660"/>
    </source>
</evidence>
<evidence type="ECO:0000256" key="8">
    <source>
        <dbReference type="NCBIfam" id="TIGR01234"/>
    </source>
</evidence>
<dbReference type="NCBIfam" id="TIGR01234">
    <property type="entry name" value="L-ribulokinase"/>
    <property type="match status" value="1"/>
</dbReference>
<gene>
    <name evidence="7" type="primary">araB</name>
    <name evidence="12" type="ORF">IJ22_48510</name>
</gene>
<dbReference type="HAMAP" id="MF_00520">
    <property type="entry name" value="Ribulokinase"/>
    <property type="match status" value="1"/>
</dbReference>
<dbReference type="PANTHER" id="PTHR43435:SF4">
    <property type="entry name" value="FGGY CARBOHYDRATE KINASE DOMAIN-CONTAINING PROTEIN"/>
    <property type="match status" value="1"/>
</dbReference>
<evidence type="ECO:0000256" key="4">
    <source>
        <dbReference type="ARBA" id="ARBA00022840"/>
    </source>
</evidence>
<evidence type="ECO:0000256" key="5">
    <source>
        <dbReference type="ARBA" id="ARBA00022935"/>
    </source>
</evidence>
<dbReference type="GO" id="GO:0005524">
    <property type="term" value="F:ATP binding"/>
    <property type="evidence" value="ECO:0007669"/>
    <property type="project" value="UniProtKB-UniRule"/>
</dbReference>
<keyword evidence="1 7" id="KW-0808">Transferase</keyword>
<keyword evidence="4 7" id="KW-0067">ATP-binding</keyword>
<evidence type="ECO:0000259" key="11">
    <source>
        <dbReference type="Pfam" id="PF02782"/>
    </source>
</evidence>
<dbReference type="UniPathway" id="UPA00145">
    <property type="reaction ID" value="UER00566"/>
</dbReference>
<keyword evidence="5 7" id="KW-0054">Arabinose catabolism</keyword>
<dbReference type="GO" id="GO:0019150">
    <property type="term" value="F:D-ribulokinase activity"/>
    <property type="evidence" value="ECO:0007669"/>
    <property type="project" value="RHEA"/>
</dbReference>
<comment type="similarity">
    <text evidence="7 9">Belongs to the ribulokinase family.</text>
</comment>
<dbReference type="InterPro" id="IPR018483">
    <property type="entry name" value="Carb_kinase_FGGY_CS"/>
</dbReference>
<dbReference type="AlphaFoldDB" id="A0A0U2UFX8"/>
<dbReference type="EC" id="2.7.1.16" evidence="7 8"/>
<organism evidence="12 13">
    <name type="scientific">Paenibacillus naphthalenovorans</name>
    <dbReference type="NCBI Taxonomy" id="162209"/>
    <lineage>
        <taxon>Bacteria</taxon>
        <taxon>Bacillati</taxon>
        <taxon>Bacillota</taxon>
        <taxon>Bacilli</taxon>
        <taxon>Bacillales</taxon>
        <taxon>Paenibacillaceae</taxon>
        <taxon>Paenibacillus</taxon>
    </lineage>
</organism>
<dbReference type="InterPro" id="IPR043129">
    <property type="entry name" value="ATPase_NBD"/>
</dbReference>
<dbReference type="InterPro" id="IPR000577">
    <property type="entry name" value="Carb_kinase_FGGY"/>
</dbReference>
<keyword evidence="13" id="KW-1185">Reference proteome</keyword>
<dbReference type="InterPro" id="IPR018485">
    <property type="entry name" value="FGGY_C"/>
</dbReference>
<feature type="domain" description="Carbohydrate kinase FGGY N-terminal" evidence="10">
    <location>
        <begin position="8"/>
        <end position="283"/>
    </location>
</feature>
<dbReference type="Proteomes" id="UP000061660">
    <property type="component" value="Chromosome"/>
</dbReference>
<name>A0A0U2UFX8_9BACL</name>
<keyword evidence="3 7" id="KW-0418">Kinase</keyword>
<dbReference type="Pfam" id="PF02782">
    <property type="entry name" value="FGGY_C"/>
    <property type="match status" value="1"/>
</dbReference>
<dbReference type="CDD" id="cd07781">
    <property type="entry name" value="ASKHA_NBD_FGGY_L-RBK"/>
    <property type="match status" value="1"/>
</dbReference>
<dbReference type="InterPro" id="IPR005929">
    <property type="entry name" value="Ribulokinase"/>
</dbReference>
<dbReference type="GO" id="GO:0019569">
    <property type="term" value="P:L-arabinose catabolic process to D-xylulose 5-phosphate"/>
    <property type="evidence" value="ECO:0007669"/>
    <property type="project" value="UniProtKB-UniRule"/>
</dbReference>
<evidence type="ECO:0000256" key="6">
    <source>
        <dbReference type="ARBA" id="ARBA00023277"/>
    </source>
</evidence>
<evidence type="ECO:0000313" key="12">
    <source>
        <dbReference type="EMBL" id="ALS25113.1"/>
    </source>
</evidence>
<keyword evidence="2 7" id="KW-0547">Nucleotide-binding</keyword>
<evidence type="ECO:0000256" key="2">
    <source>
        <dbReference type="ARBA" id="ARBA00022741"/>
    </source>
</evidence>
<dbReference type="PANTHER" id="PTHR43435">
    <property type="entry name" value="RIBULOKINASE"/>
    <property type="match status" value="1"/>
</dbReference>
<dbReference type="GO" id="GO:0005737">
    <property type="term" value="C:cytoplasm"/>
    <property type="evidence" value="ECO:0007669"/>
    <property type="project" value="TreeGrafter"/>
</dbReference>